<gene>
    <name evidence="10" type="ORF">EJ913_28530</name>
</gene>
<sequence length="723" mass="77039">MTHVLDPASSPDLAFLAASAPTGTAAHDLTATLILLLQRMGWTGGSREIGEALPWSSDRPPVTELRDIAARLGFASSARRSRRRFSGADLRRSVMDAEGCDGAVLYLPDSGLPGVLEIVNGTLVLLRPDAPLSAVETALGGGTLVTVVPVESEPQAPVGERKTWMRDRLGSALPLIGAALGLTLFANLLALSSPLFVMTIYDKVVAVGSITLLIMLSVGAVGALALEMVMRRLRSRIMAHAGARLGYIVGNAVLARLLHLPSQMTERVAVAAQVSRVKDLDRVRDLLTGPLAQACLDLPFAVIFLGAIAVLAGWLVLVPLTAGLIYFVAALIGNALTRSRVTSAATAGARRQELLLEIVERMAAIRAIGGAPVWRARYEALAGRMAEANFRNAQSSNTVSTFSQSLATLAGLATLGFGIELVLVGTLTTGGLIGTMMLVWRTLGPMQNAFLASTRFGQLRASLRQVETLMATAPERSEAVRTDRGLDIHGQVTFSHVTFRYGREAEPILANIGFDVEPGEVVAIVGRNGGGKSTLLKLVAGLYAPQGGSVRIDGRDIRQFDPMTLRRSIAFVPQMPQFFDGTLAENLRLVAPGVGDEALRAALDHAGALEAVDALPNGLETRFDSRNVPLPAGLLARLSLARTYLRDAPIVLLDEPAASVDFEGEFAFTSAVEAFRGRSTVFFVTHRRGHLAMADKVLIIENGTTRYFGTADKVRDRIPKGMI</sequence>
<keyword evidence="4" id="KW-0067">ATP-binding</keyword>
<dbReference type="Pfam" id="PF00664">
    <property type="entry name" value="ABC_membrane"/>
    <property type="match status" value="1"/>
</dbReference>
<evidence type="ECO:0000259" key="8">
    <source>
        <dbReference type="PROSITE" id="PS50893"/>
    </source>
</evidence>
<dbReference type="InterPro" id="IPR036640">
    <property type="entry name" value="ABC1_TM_sf"/>
</dbReference>
<evidence type="ECO:0000256" key="7">
    <source>
        <dbReference type="SAM" id="Phobius"/>
    </source>
</evidence>
<dbReference type="PANTHER" id="PTHR24221">
    <property type="entry name" value="ATP-BINDING CASSETTE SUB-FAMILY B"/>
    <property type="match status" value="1"/>
</dbReference>
<dbReference type="Gene3D" id="3.40.50.300">
    <property type="entry name" value="P-loop containing nucleotide triphosphate hydrolases"/>
    <property type="match status" value="1"/>
</dbReference>
<dbReference type="PROSITE" id="PS50893">
    <property type="entry name" value="ABC_TRANSPORTER_2"/>
    <property type="match status" value="1"/>
</dbReference>
<dbReference type="OrthoDB" id="5288404at2"/>
<proteinExistence type="predicted"/>
<feature type="domain" description="ABC transporter" evidence="8">
    <location>
        <begin position="492"/>
        <end position="723"/>
    </location>
</feature>
<comment type="caution">
    <text evidence="10">The sequence shown here is derived from an EMBL/GenBank/DDBJ whole genome shotgun (WGS) entry which is preliminary data.</text>
</comment>
<feature type="transmembrane region" description="Helical" evidence="7">
    <location>
        <begin position="13"/>
        <end position="37"/>
    </location>
</feature>
<evidence type="ECO:0000256" key="2">
    <source>
        <dbReference type="ARBA" id="ARBA00022692"/>
    </source>
</evidence>
<evidence type="ECO:0000259" key="9">
    <source>
        <dbReference type="PROSITE" id="PS50929"/>
    </source>
</evidence>
<protein>
    <submittedName>
        <fullName evidence="10">Peptidase domain-containing ABC transporter</fullName>
    </submittedName>
</protein>
<evidence type="ECO:0000256" key="4">
    <source>
        <dbReference type="ARBA" id="ARBA00022840"/>
    </source>
</evidence>
<evidence type="ECO:0000256" key="3">
    <source>
        <dbReference type="ARBA" id="ARBA00022741"/>
    </source>
</evidence>
<keyword evidence="6 7" id="KW-0472">Membrane</keyword>
<evidence type="ECO:0000313" key="10">
    <source>
        <dbReference type="EMBL" id="RUQ62568.1"/>
    </source>
</evidence>
<dbReference type="GO" id="GO:0016887">
    <property type="term" value="F:ATP hydrolysis activity"/>
    <property type="evidence" value="ECO:0007669"/>
    <property type="project" value="InterPro"/>
</dbReference>
<organism evidence="10 11">
    <name type="scientific">Azospirillum doebereinerae</name>
    <dbReference type="NCBI Taxonomy" id="92933"/>
    <lineage>
        <taxon>Bacteria</taxon>
        <taxon>Pseudomonadati</taxon>
        <taxon>Pseudomonadota</taxon>
        <taxon>Alphaproteobacteria</taxon>
        <taxon>Rhodospirillales</taxon>
        <taxon>Azospirillaceae</taxon>
        <taxon>Azospirillum</taxon>
    </lineage>
</organism>
<dbReference type="InterPro" id="IPR011527">
    <property type="entry name" value="ABC1_TM_dom"/>
</dbReference>
<evidence type="ECO:0000256" key="5">
    <source>
        <dbReference type="ARBA" id="ARBA00022989"/>
    </source>
</evidence>
<evidence type="ECO:0000256" key="1">
    <source>
        <dbReference type="ARBA" id="ARBA00004651"/>
    </source>
</evidence>
<dbReference type="SUPFAM" id="SSF90123">
    <property type="entry name" value="ABC transporter transmembrane region"/>
    <property type="match status" value="1"/>
</dbReference>
<dbReference type="InterPro" id="IPR003593">
    <property type="entry name" value="AAA+_ATPase"/>
</dbReference>
<dbReference type="CDD" id="cd03228">
    <property type="entry name" value="ABCC_MRP_Like"/>
    <property type="match status" value="1"/>
</dbReference>
<evidence type="ECO:0000256" key="6">
    <source>
        <dbReference type="ARBA" id="ARBA00023136"/>
    </source>
</evidence>
<dbReference type="Gene3D" id="1.20.1560.10">
    <property type="entry name" value="ABC transporter type 1, transmembrane domain"/>
    <property type="match status" value="1"/>
</dbReference>
<dbReference type="PANTHER" id="PTHR24221:SF248">
    <property type="entry name" value="ABC TRANSPORTER TRANSMEMBRANE REGION"/>
    <property type="match status" value="1"/>
</dbReference>
<dbReference type="AlphaFoldDB" id="A0A3S1CDD0"/>
<keyword evidence="3" id="KW-0547">Nucleotide-binding</keyword>
<keyword evidence="5 7" id="KW-1133">Transmembrane helix</keyword>
<dbReference type="Pfam" id="PF00005">
    <property type="entry name" value="ABC_tran"/>
    <property type="match status" value="1"/>
</dbReference>
<dbReference type="EMBL" id="RZIJ01000037">
    <property type="protein sequence ID" value="RUQ62568.1"/>
    <property type="molecule type" value="Genomic_DNA"/>
</dbReference>
<keyword evidence="2 7" id="KW-0812">Transmembrane</keyword>
<dbReference type="InterPro" id="IPR003439">
    <property type="entry name" value="ABC_transporter-like_ATP-bd"/>
</dbReference>
<evidence type="ECO:0000313" key="11">
    <source>
        <dbReference type="Proteomes" id="UP000280346"/>
    </source>
</evidence>
<keyword evidence="11" id="KW-1185">Reference proteome</keyword>
<dbReference type="InterPro" id="IPR039421">
    <property type="entry name" value="Type_1_exporter"/>
</dbReference>
<dbReference type="InterPro" id="IPR027417">
    <property type="entry name" value="P-loop_NTPase"/>
</dbReference>
<name>A0A3S1CDD0_9PROT</name>
<dbReference type="Proteomes" id="UP000280346">
    <property type="component" value="Unassembled WGS sequence"/>
</dbReference>
<dbReference type="SMART" id="SM00382">
    <property type="entry name" value="AAA"/>
    <property type="match status" value="1"/>
</dbReference>
<dbReference type="RefSeq" id="WP_127004363.1">
    <property type="nucleotide sequence ID" value="NZ_JBNPXW010000017.1"/>
</dbReference>
<comment type="subcellular location">
    <subcellularLocation>
        <location evidence="1">Cell membrane</location>
        <topology evidence="1">Multi-pass membrane protein</topology>
    </subcellularLocation>
</comment>
<feature type="domain" description="ABC transmembrane type-1" evidence="9">
    <location>
        <begin position="178"/>
        <end position="458"/>
    </location>
</feature>
<feature type="transmembrane region" description="Helical" evidence="7">
    <location>
        <begin position="421"/>
        <end position="440"/>
    </location>
</feature>
<dbReference type="PROSITE" id="PS50929">
    <property type="entry name" value="ABC_TM1F"/>
    <property type="match status" value="1"/>
</dbReference>
<feature type="transmembrane region" description="Helical" evidence="7">
    <location>
        <begin position="300"/>
        <end position="333"/>
    </location>
</feature>
<feature type="transmembrane region" description="Helical" evidence="7">
    <location>
        <begin position="204"/>
        <end position="226"/>
    </location>
</feature>
<accession>A0A3S1CDD0</accession>
<dbReference type="GO" id="GO:0005886">
    <property type="term" value="C:plasma membrane"/>
    <property type="evidence" value="ECO:0007669"/>
    <property type="project" value="UniProtKB-SubCell"/>
</dbReference>
<dbReference type="GO" id="GO:0005524">
    <property type="term" value="F:ATP binding"/>
    <property type="evidence" value="ECO:0007669"/>
    <property type="project" value="UniProtKB-KW"/>
</dbReference>
<dbReference type="GO" id="GO:0034040">
    <property type="term" value="F:ATPase-coupled lipid transmembrane transporter activity"/>
    <property type="evidence" value="ECO:0007669"/>
    <property type="project" value="TreeGrafter"/>
</dbReference>
<dbReference type="GO" id="GO:0140359">
    <property type="term" value="F:ABC-type transporter activity"/>
    <property type="evidence" value="ECO:0007669"/>
    <property type="project" value="InterPro"/>
</dbReference>
<dbReference type="SUPFAM" id="SSF52540">
    <property type="entry name" value="P-loop containing nucleoside triphosphate hydrolases"/>
    <property type="match status" value="1"/>
</dbReference>
<feature type="transmembrane region" description="Helical" evidence="7">
    <location>
        <begin position="171"/>
        <end position="192"/>
    </location>
</feature>
<reference evidence="10 11" key="1">
    <citation type="submission" date="2018-12" db="EMBL/GenBank/DDBJ databases">
        <authorList>
            <person name="Yang Y."/>
        </authorList>
    </citation>
    <scope>NUCLEOTIDE SEQUENCE [LARGE SCALE GENOMIC DNA]</scope>
    <source>
        <strain evidence="10 11">GSF71</strain>
    </source>
</reference>